<protein>
    <recommendedName>
        <fullName evidence="4">WxL domain-containing protein</fullName>
    </recommendedName>
</protein>
<keyword evidence="1" id="KW-0472">Membrane</keyword>
<dbReference type="RefSeq" id="WP_086444166.1">
    <property type="nucleotide sequence ID" value="NZ_CP147248.1"/>
</dbReference>
<sequence>MKKIRLSIFMSILFCVGYFIFYGHQNKIQAAPPSGYSDILTAPGVNIVPGANSAISEIDGDYGSMFKLTQYTSYEPFGEAETIEYDSHLSKSYRFHNDTVASEKGVWIRNAGMYNGRSVDLKLVIDQMDFADKGSGNSPYFNFVAVDFSDINSTVNTIIPNTKTWGEAFLFLGSTTRSASKINDTYTFEDNASYHYEFYDSETKKQLNYKGTWNFNNINIAKAVTTPFNNDFDKMFVLDSTWIGYKDASKPNYLELFGNGTTVNAPASRLTQLFESQSFATSMEKRYSNGNGGTALGAMGIMYSTESLARIAPAKPIIFAEKNSAVHTEADYGRIKYSILQTVADNKLENRNTTFSIETMVPSQYDIDLSKVRVYEFGTGETVEKTGQFTIAIDPMNSSRVILTAKDPTTNEFNGSVLEIKVEAKQNATFKFNKVDHNYQVGGKDDAHMIYELGGTTTTTHYTYLNRFSGDLNAEVVVQDDQTKAKVLYEGVPYGVAKTDVKIPMGGSIATAYPNAKDLLTSYDVDTGNEIDRPVTVSYVGTPPDISAKQPGDIVDVPLIMTSAKGVETPITVKIEITQTIFDLDIEHLDAETGAVIATTSPLPSGEADEEYLATSKAISGYIPTAVLVDGVDKTPAQLTDPLTVTAKFVTNKKVTFKYTKLRTPVVNAKFAVNPTTVPLGGQTEYTATIQNTAQAPTKWRNVFYQVDTPFPDKIVPDPTSVTVNGMPIAADKVEFNPITRAFKINLGDLDQNQVIIKYKVEIAADATLQTLKQTYTVSGDEAAKTSNETSLAIIAGEGQLNVLYRKKDETNNDVKMDPDRDAITTQKDGTAFDITPETFDGYVLDKIIVDGQALPEPLPTSVKGKYGEISTIEFHYKGTLLITSAPSLLDFEMNEASAKELRVESAKTDKDLVVTDTRATKQRWYLYAKVTEDFKTTDGSNKTLSGILRYNDGGTTEKSFPVDQNQLLTSPDNYSDTKYNISQTWTAKGKGFKVEVPGDYVKQLGEYRAKIVYTLSEVPNLP</sequence>
<reference evidence="3" key="1">
    <citation type="submission" date="2017-05" db="EMBL/GenBank/DDBJ databases">
        <title>The Genome Sequence of EEnterococcus faecalis 9F2_4866.</title>
        <authorList>
            <consortium name="The Broad Institute Genomics Platform"/>
            <consortium name="The Broad Institute Genomic Center for Infectious Diseases"/>
            <person name="Earl A."/>
            <person name="Manson A."/>
            <person name="Schwartman J."/>
            <person name="Gilmore M."/>
            <person name="Abouelleil A."/>
            <person name="Cao P."/>
            <person name="Chapman S."/>
            <person name="Cusick C."/>
            <person name="Shea T."/>
            <person name="Young S."/>
            <person name="Neafsey D."/>
            <person name="Nusbaum C."/>
            <person name="Birren B."/>
        </authorList>
    </citation>
    <scope>NUCLEOTIDE SEQUENCE [LARGE SCALE GENOMIC DNA]</scope>
    <source>
        <strain evidence="3">12C11_DIV0727</strain>
    </source>
</reference>
<accession>A0ABZ2T543</accession>
<evidence type="ECO:0000313" key="3">
    <source>
        <dbReference type="Proteomes" id="UP000195080"/>
    </source>
</evidence>
<organism evidence="2 3">
    <name type="scientific">Candidatus Enterococcus lemimoniae</name>
    <dbReference type="NCBI Taxonomy" id="1834167"/>
    <lineage>
        <taxon>Bacteria</taxon>
        <taxon>Bacillati</taxon>
        <taxon>Bacillota</taxon>
        <taxon>Bacilli</taxon>
        <taxon>Lactobacillales</taxon>
        <taxon>Enterococcaceae</taxon>
        <taxon>Enterococcus</taxon>
    </lineage>
</organism>
<keyword evidence="1" id="KW-0812">Transmembrane</keyword>
<evidence type="ECO:0000313" key="2">
    <source>
        <dbReference type="EMBL" id="WYJ85978.1"/>
    </source>
</evidence>
<keyword evidence="1" id="KW-1133">Transmembrane helix</keyword>
<dbReference type="Proteomes" id="UP000195080">
    <property type="component" value="Chromosome"/>
</dbReference>
<keyword evidence="3" id="KW-1185">Reference proteome</keyword>
<feature type="transmembrane region" description="Helical" evidence="1">
    <location>
        <begin position="7"/>
        <end position="24"/>
    </location>
</feature>
<proteinExistence type="predicted"/>
<name>A0ABZ2T543_9ENTE</name>
<evidence type="ECO:0008006" key="4">
    <source>
        <dbReference type="Google" id="ProtNLM"/>
    </source>
</evidence>
<evidence type="ECO:0000256" key="1">
    <source>
        <dbReference type="SAM" id="Phobius"/>
    </source>
</evidence>
<gene>
    <name evidence="2" type="ORF">A5866_001056</name>
</gene>
<reference evidence="2 3" key="2">
    <citation type="submission" date="2024-03" db="EMBL/GenBank/DDBJ databases">
        <title>The Genome Sequence of Enterococcus sp. DIV0727d.</title>
        <authorList>
            <consortium name="The Broad Institute Genomics Platform"/>
            <consortium name="The Broad Institute Microbial Omics Core"/>
            <consortium name="The Broad Institute Genomic Center for Infectious Diseases"/>
            <person name="Earl A."/>
            <person name="Manson A."/>
            <person name="Gilmore M."/>
            <person name="Schwartman J."/>
            <person name="Shea T."/>
            <person name="Abouelleil A."/>
            <person name="Cao P."/>
            <person name="Chapman S."/>
            <person name="Cusick C."/>
            <person name="Young S."/>
            <person name="Neafsey D."/>
            <person name="Nusbaum C."/>
            <person name="Birren B."/>
        </authorList>
    </citation>
    <scope>NUCLEOTIDE SEQUENCE [LARGE SCALE GENOMIC DNA]</scope>
    <source>
        <strain evidence="2 3">12C11_DIV0727</strain>
    </source>
</reference>
<dbReference type="EMBL" id="CP147248">
    <property type="protein sequence ID" value="WYJ85978.1"/>
    <property type="molecule type" value="Genomic_DNA"/>
</dbReference>